<evidence type="ECO:0000256" key="2">
    <source>
        <dbReference type="ARBA" id="ARBA00006099"/>
    </source>
</evidence>
<dbReference type="GO" id="GO:0140104">
    <property type="term" value="F:molecular carrier activity"/>
    <property type="evidence" value="ECO:0007669"/>
    <property type="project" value="InterPro"/>
</dbReference>
<keyword evidence="6" id="KW-0472">Membrane</keyword>
<feature type="transmembrane region" description="Helical" evidence="6">
    <location>
        <begin position="26"/>
        <end position="45"/>
    </location>
</feature>
<dbReference type="eggNOG" id="COG1613">
    <property type="taxonomic scope" value="Bacteria"/>
</dbReference>
<dbReference type="PATRIC" id="fig|888055.3.peg.902"/>
<gene>
    <name evidence="7" type="ORF">HMPREF9015_00945</name>
</gene>
<sequence length="364" mass="41259">MIFNSSILSGFKYKKGKEKGNMLKKLKVPAILAIIVILLYFIGITRQSSKIGKNKQKMEIVNVSYDPTRELYERYNGLFKAYYKQKYGKDVNIIQSHGGSGSQARSVIEGLDADVVTLALENDVALLEKVDLLEKGWVNKFPGSSSPYTSTIVFLVRKGNPKNIKDWNSLTEKGIKVITPDPKSSGGACWNFLAAWSYGREKFGNDEHKIQNFVKNIYDNVAVMDSGARAATTTFVENNQGDVLIAWENEAIATVREYPEKYEIVYPSVSILAQPTVAVVDKVAKSNGTYQISTEYLKYLYSEKAQEIIAESGYRPYNQKILKKYENKFDLKMKLTKIDDFGGWKKAYEKFFNEGALFDKIYEN</sequence>
<dbReference type="PANTHER" id="PTHR30368:SF2">
    <property type="entry name" value="SULFATE-BINDING PROTEIN"/>
    <property type="match status" value="1"/>
</dbReference>
<dbReference type="NCBIfam" id="TIGR00971">
    <property type="entry name" value="3a0106s03"/>
    <property type="match status" value="1"/>
</dbReference>
<evidence type="ECO:0000256" key="4">
    <source>
        <dbReference type="ARBA" id="ARBA00022729"/>
    </source>
</evidence>
<reference evidence="7 8" key="1">
    <citation type="submission" date="2013-06" db="EMBL/GenBank/DDBJ databases">
        <authorList>
            <person name="Weinstock G."/>
            <person name="Sodergren E."/>
            <person name="Lobos E.A."/>
            <person name="Fulton L."/>
            <person name="Fulton R."/>
            <person name="Courtney L."/>
            <person name="Fronick C."/>
            <person name="O'Laughlin M."/>
            <person name="Godfrey J."/>
            <person name="Wilson R.M."/>
            <person name="Miner T."/>
            <person name="Farmer C."/>
            <person name="Delehaunty K."/>
            <person name="Cordes M."/>
            <person name="Minx P."/>
            <person name="Tomlinson C."/>
            <person name="Chen J."/>
            <person name="Wollam A."/>
            <person name="Pepin K.H."/>
            <person name="Bhonagiri V."/>
            <person name="Zhang X."/>
            <person name="Warren W."/>
            <person name="Mitreva M."/>
            <person name="Mardis E.R."/>
            <person name="Wilson R.K."/>
        </authorList>
    </citation>
    <scope>NUCLEOTIDE SEQUENCE [LARGE SCALE GENOMIC DNA]</scope>
    <source>
        <strain evidence="7 8">F0279</strain>
    </source>
</reference>
<dbReference type="GO" id="GO:1902358">
    <property type="term" value="P:sulfate transmembrane transport"/>
    <property type="evidence" value="ECO:0007669"/>
    <property type="project" value="InterPro"/>
</dbReference>
<keyword evidence="4" id="KW-0732">Signal</keyword>
<keyword evidence="6" id="KW-0812">Transmembrane</keyword>
<evidence type="ECO:0000313" key="7">
    <source>
        <dbReference type="EMBL" id="ERK52037.1"/>
    </source>
</evidence>
<evidence type="ECO:0000256" key="1">
    <source>
        <dbReference type="ARBA" id="ARBA00004418"/>
    </source>
</evidence>
<comment type="subcellular location">
    <subcellularLocation>
        <location evidence="1">Periplasm</location>
    </subcellularLocation>
</comment>
<keyword evidence="5" id="KW-0574">Periplasm</keyword>
<comment type="similarity">
    <text evidence="2">Belongs to the prokaryotic sulfate-binding protein family.</text>
</comment>
<dbReference type="GO" id="GO:0042597">
    <property type="term" value="C:periplasmic space"/>
    <property type="evidence" value="ECO:0007669"/>
    <property type="project" value="UniProtKB-SubCell"/>
</dbReference>
<dbReference type="Pfam" id="PF13531">
    <property type="entry name" value="SBP_bac_11"/>
    <property type="match status" value="1"/>
</dbReference>
<dbReference type="HOGENOM" id="CLU_055615_0_1_0"/>
<proteinExistence type="inferred from homology"/>
<dbReference type="SUPFAM" id="SSF53850">
    <property type="entry name" value="Periplasmic binding protein-like II"/>
    <property type="match status" value="1"/>
</dbReference>
<dbReference type="Gene3D" id="3.40.190.10">
    <property type="entry name" value="Periplasmic binding protein-like II"/>
    <property type="match status" value="2"/>
</dbReference>
<name>U2RMV4_LEPWF</name>
<dbReference type="InterPro" id="IPR005669">
    <property type="entry name" value="Thiosulph/SO4-bd"/>
</dbReference>
<comment type="caution">
    <text evidence="7">The sequence shown here is derived from an EMBL/GenBank/DDBJ whole genome shotgun (WGS) entry which is preliminary data.</text>
</comment>
<evidence type="ECO:0000256" key="5">
    <source>
        <dbReference type="ARBA" id="ARBA00022764"/>
    </source>
</evidence>
<dbReference type="AlphaFoldDB" id="U2RMV4"/>
<accession>U2RMV4</accession>
<dbReference type="EMBL" id="AWVM01000049">
    <property type="protein sequence ID" value="ERK52037.1"/>
    <property type="molecule type" value="Genomic_DNA"/>
</dbReference>
<dbReference type="NCBIfam" id="NF008022">
    <property type="entry name" value="PRK10752.1"/>
    <property type="match status" value="1"/>
</dbReference>
<keyword evidence="6" id="KW-1133">Transmembrane helix</keyword>
<organism evidence="7 8">
    <name type="scientific">Leptotrichia wadei (strain F0279)</name>
    <dbReference type="NCBI Taxonomy" id="888055"/>
    <lineage>
        <taxon>Bacteria</taxon>
        <taxon>Fusobacteriati</taxon>
        <taxon>Fusobacteriota</taxon>
        <taxon>Fusobacteriia</taxon>
        <taxon>Fusobacteriales</taxon>
        <taxon>Leptotrichiaceae</taxon>
        <taxon>Leptotrichia</taxon>
    </lineage>
</organism>
<dbReference type="PANTHER" id="PTHR30368">
    <property type="entry name" value="SULFATE-BINDING PROTEIN"/>
    <property type="match status" value="1"/>
</dbReference>
<keyword evidence="3" id="KW-0813">Transport</keyword>
<dbReference type="Proteomes" id="UP000016626">
    <property type="component" value="Unassembled WGS sequence"/>
</dbReference>
<evidence type="ECO:0000313" key="8">
    <source>
        <dbReference type="Proteomes" id="UP000016626"/>
    </source>
</evidence>
<dbReference type="CDD" id="cd01005">
    <property type="entry name" value="PBP2_CysP"/>
    <property type="match status" value="1"/>
</dbReference>
<evidence type="ECO:0000256" key="6">
    <source>
        <dbReference type="SAM" id="Phobius"/>
    </source>
</evidence>
<protein>
    <submittedName>
        <fullName evidence="7">Sulfate ABC transporter, sulfate-binding protein</fullName>
    </submittedName>
</protein>
<evidence type="ECO:0000256" key="3">
    <source>
        <dbReference type="ARBA" id="ARBA00022448"/>
    </source>
</evidence>